<dbReference type="SUPFAM" id="SSF48013">
    <property type="entry name" value="NusB-like"/>
    <property type="match status" value="1"/>
</dbReference>
<dbReference type="AlphaFoldDB" id="A0A0G0YUX9"/>
<dbReference type="GO" id="GO:0003723">
    <property type="term" value="F:RNA binding"/>
    <property type="evidence" value="ECO:0007669"/>
    <property type="project" value="UniProtKB-KW"/>
</dbReference>
<evidence type="ECO:0000256" key="4">
    <source>
        <dbReference type="ARBA" id="ARBA00023015"/>
    </source>
</evidence>
<sequence>MKKASDPRHIARIKIMQELFSHDFKPGRTSKGAREVIVALPQIDQVVAKSAPEWPVAKINKVDLAILRLAIFELIIKKGEPFKVVVDEAVELAKEFGSDASPAFINGVLGNVINGKPN</sequence>
<dbReference type="Proteomes" id="UP000034753">
    <property type="component" value="Unassembled WGS sequence"/>
</dbReference>
<reference evidence="7 8" key="1">
    <citation type="journal article" date="2015" name="Nature">
        <title>rRNA introns, odd ribosomes, and small enigmatic genomes across a large radiation of phyla.</title>
        <authorList>
            <person name="Brown C.T."/>
            <person name="Hug L.A."/>
            <person name="Thomas B.C."/>
            <person name="Sharon I."/>
            <person name="Castelle C.J."/>
            <person name="Singh A."/>
            <person name="Wilkins M.J."/>
            <person name="Williams K.H."/>
            <person name="Banfield J.F."/>
        </authorList>
    </citation>
    <scope>NUCLEOTIDE SEQUENCE [LARGE SCALE GENOMIC DNA]</scope>
</reference>
<keyword evidence="3" id="KW-0694">RNA-binding</keyword>
<dbReference type="PANTHER" id="PTHR11078:SF3">
    <property type="entry name" value="ANTITERMINATION NUSB DOMAIN-CONTAINING PROTEIN"/>
    <property type="match status" value="1"/>
</dbReference>
<keyword evidence="2" id="KW-0889">Transcription antitermination</keyword>
<dbReference type="EMBL" id="LCBN01000023">
    <property type="protein sequence ID" value="KKS13481.1"/>
    <property type="molecule type" value="Genomic_DNA"/>
</dbReference>
<evidence type="ECO:0000313" key="7">
    <source>
        <dbReference type="EMBL" id="KKS13481.1"/>
    </source>
</evidence>
<comment type="caution">
    <text evidence="7">The sequence shown here is derived from an EMBL/GenBank/DDBJ whole genome shotgun (WGS) entry which is preliminary data.</text>
</comment>
<dbReference type="InterPro" id="IPR006027">
    <property type="entry name" value="NusB_RsmB_TIM44"/>
</dbReference>
<evidence type="ECO:0000256" key="2">
    <source>
        <dbReference type="ARBA" id="ARBA00022814"/>
    </source>
</evidence>
<proteinExistence type="inferred from homology"/>
<dbReference type="GO" id="GO:0031564">
    <property type="term" value="P:transcription antitermination"/>
    <property type="evidence" value="ECO:0007669"/>
    <property type="project" value="UniProtKB-KW"/>
</dbReference>
<feature type="domain" description="NusB/RsmB/TIM44" evidence="6">
    <location>
        <begin position="33"/>
        <end position="113"/>
    </location>
</feature>
<protein>
    <submittedName>
        <fullName evidence="7">N utilization substance protein B-like protein</fullName>
    </submittedName>
</protein>
<dbReference type="InterPro" id="IPR035926">
    <property type="entry name" value="NusB-like_sf"/>
</dbReference>
<name>A0A0G0YUX9_9BACT</name>
<dbReference type="GO" id="GO:0006353">
    <property type="term" value="P:DNA-templated transcription termination"/>
    <property type="evidence" value="ECO:0007669"/>
    <property type="project" value="InterPro"/>
</dbReference>
<dbReference type="PANTHER" id="PTHR11078">
    <property type="entry name" value="N UTILIZATION SUBSTANCE PROTEIN B-RELATED"/>
    <property type="match status" value="1"/>
</dbReference>
<dbReference type="Pfam" id="PF01029">
    <property type="entry name" value="NusB"/>
    <property type="match status" value="1"/>
</dbReference>
<accession>A0A0G0YUX9</accession>
<organism evidence="7 8">
    <name type="scientific">Candidatus Daviesbacteria bacterium GW2011_GWB1_41_5</name>
    <dbReference type="NCBI Taxonomy" id="1618429"/>
    <lineage>
        <taxon>Bacteria</taxon>
        <taxon>Candidatus Daviesiibacteriota</taxon>
    </lineage>
</organism>
<gene>
    <name evidence="7" type="ORF">UU67_C0023G0003</name>
</gene>
<dbReference type="GO" id="GO:0005829">
    <property type="term" value="C:cytosol"/>
    <property type="evidence" value="ECO:0007669"/>
    <property type="project" value="TreeGrafter"/>
</dbReference>
<evidence type="ECO:0000256" key="1">
    <source>
        <dbReference type="ARBA" id="ARBA00005952"/>
    </source>
</evidence>
<evidence type="ECO:0000259" key="6">
    <source>
        <dbReference type="Pfam" id="PF01029"/>
    </source>
</evidence>
<dbReference type="PATRIC" id="fig|1618429.3.peg.528"/>
<comment type="similarity">
    <text evidence="1">Belongs to the NusB family.</text>
</comment>
<dbReference type="InterPro" id="IPR011605">
    <property type="entry name" value="NusB_fam"/>
</dbReference>
<keyword evidence="4" id="KW-0805">Transcription regulation</keyword>
<dbReference type="NCBIfam" id="TIGR01951">
    <property type="entry name" value="nusB"/>
    <property type="match status" value="1"/>
</dbReference>
<evidence type="ECO:0000313" key="8">
    <source>
        <dbReference type="Proteomes" id="UP000034753"/>
    </source>
</evidence>
<evidence type="ECO:0000256" key="3">
    <source>
        <dbReference type="ARBA" id="ARBA00022884"/>
    </source>
</evidence>
<keyword evidence="5" id="KW-0804">Transcription</keyword>
<evidence type="ECO:0000256" key="5">
    <source>
        <dbReference type="ARBA" id="ARBA00023163"/>
    </source>
</evidence>
<dbReference type="Gene3D" id="1.10.940.10">
    <property type="entry name" value="NusB-like"/>
    <property type="match status" value="1"/>
</dbReference>